<evidence type="ECO:0000313" key="3">
    <source>
        <dbReference type="Proteomes" id="UP000326903"/>
    </source>
</evidence>
<keyword evidence="1" id="KW-0812">Transmembrane</keyword>
<gene>
    <name evidence="2" type="ORF">FW778_06870</name>
</gene>
<sequence length="213" mass="25330">MKITIFRLLLLSVGFTILLLLFRILYSGSLMYLFFVWNLFLAVIPCMLSSSLIQSRKKKLHWIIFIAWILFFPNALYIITDLVHLRERNNIPLWFDVILIFSAAINGLIMAFISLYQVELFLQLKFNNKKTNLILYSCLLISFFGIYIGRFLRWNSWDIFFSPFKFLFEIIQPFINPLQHPRTWGVTIIFFLFFGIFYFIIKKLPGLIIKPGN</sequence>
<reference evidence="2 3" key="1">
    <citation type="submission" date="2019-09" db="EMBL/GenBank/DDBJ databases">
        <title>Draft genome sequence of Ginsengibacter sp. BR5-29.</title>
        <authorList>
            <person name="Im W.-T."/>
        </authorList>
    </citation>
    <scope>NUCLEOTIDE SEQUENCE [LARGE SCALE GENOMIC DNA]</scope>
    <source>
        <strain evidence="2 3">BR5-29</strain>
    </source>
</reference>
<keyword evidence="1" id="KW-0472">Membrane</keyword>
<dbReference type="InterPro" id="IPR009793">
    <property type="entry name" value="DUF1361"/>
</dbReference>
<dbReference type="Proteomes" id="UP000326903">
    <property type="component" value="Unassembled WGS sequence"/>
</dbReference>
<keyword evidence="3" id="KW-1185">Reference proteome</keyword>
<feature type="transmembrane region" description="Helical" evidence="1">
    <location>
        <begin position="32"/>
        <end position="53"/>
    </location>
</feature>
<feature type="transmembrane region" description="Helical" evidence="1">
    <location>
        <begin position="7"/>
        <end position="26"/>
    </location>
</feature>
<organism evidence="2 3">
    <name type="scientific">Ginsengibacter hankyongi</name>
    <dbReference type="NCBI Taxonomy" id="2607284"/>
    <lineage>
        <taxon>Bacteria</taxon>
        <taxon>Pseudomonadati</taxon>
        <taxon>Bacteroidota</taxon>
        <taxon>Chitinophagia</taxon>
        <taxon>Chitinophagales</taxon>
        <taxon>Chitinophagaceae</taxon>
        <taxon>Ginsengibacter</taxon>
    </lineage>
</organism>
<dbReference type="Pfam" id="PF07099">
    <property type="entry name" value="DUF1361"/>
    <property type="match status" value="1"/>
</dbReference>
<dbReference type="EMBL" id="VYQF01000001">
    <property type="protein sequence ID" value="KAA9041736.1"/>
    <property type="molecule type" value="Genomic_DNA"/>
</dbReference>
<protein>
    <submittedName>
        <fullName evidence="2">DUF1361 domain-containing protein</fullName>
    </submittedName>
</protein>
<feature type="transmembrane region" description="Helical" evidence="1">
    <location>
        <begin position="60"/>
        <end position="79"/>
    </location>
</feature>
<evidence type="ECO:0000256" key="1">
    <source>
        <dbReference type="SAM" id="Phobius"/>
    </source>
</evidence>
<keyword evidence="1" id="KW-1133">Transmembrane helix</keyword>
<comment type="caution">
    <text evidence="2">The sequence shown here is derived from an EMBL/GenBank/DDBJ whole genome shotgun (WGS) entry which is preliminary data.</text>
</comment>
<proteinExistence type="predicted"/>
<name>A0A5J5IKZ3_9BACT</name>
<feature type="transmembrane region" description="Helical" evidence="1">
    <location>
        <begin position="183"/>
        <end position="201"/>
    </location>
</feature>
<accession>A0A5J5IKZ3</accession>
<feature type="transmembrane region" description="Helical" evidence="1">
    <location>
        <begin position="91"/>
        <end position="113"/>
    </location>
</feature>
<dbReference type="AlphaFoldDB" id="A0A5J5IKZ3"/>
<feature type="transmembrane region" description="Helical" evidence="1">
    <location>
        <begin position="133"/>
        <end position="152"/>
    </location>
</feature>
<evidence type="ECO:0000313" key="2">
    <source>
        <dbReference type="EMBL" id="KAA9041736.1"/>
    </source>
</evidence>